<dbReference type="VEuPathDB" id="VectorBase:AFAF002160"/>
<dbReference type="SMART" id="SM00020">
    <property type="entry name" value="Tryp_SPc"/>
    <property type="match status" value="1"/>
</dbReference>
<dbReference type="Pfam" id="PF00089">
    <property type="entry name" value="Trypsin"/>
    <property type="match status" value="1"/>
</dbReference>
<dbReference type="GO" id="GO:0006508">
    <property type="term" value="P:proteolysis"/>
    <property type="evidence" value="ECO:0007669"/>
    <property type="project" value="InterPro"/>
</dbReference>
<reference evidence="5" key="2">
    <citation type="submission" date="2020-05" db="UniProtKB">
        <authorList>
            <consortium name="EnsemblMetazoa"/>
        </authorList>
    </citation>
    <scope>IDENTIFICATION</scope>
    <source>
        <strain evidence="5">FAR1</strain>
    </source>
</reference>
<accession>A0A182Q359</accession>
<evidence type="ECO:0000256" key="1">
    <source>
        <dbReference type="ARBA" id="ARBA00023157"/>
    </source>
</evidence>
<dbReference type="PANTHER" id="PTHR24252:SF18">
    <property type="entry name" value="OVOCHYMASE 1"/>
    <property type="match status" value="1"/>
</dbReference>
<keyword evidence="1" id="KW-1015">Disulfide bond</keyword>
<name>A0A182Q359_9DIPT</name>
<protein>
    <recommendedName>
        <fullName evidence="4">Peptidase S1 domain-containing protein</fullName>
    </recommendedName>
</protein>
<dbReference type="CDD" id="cd00190">
    <property type="entry name" value="Tryp_SPc"/>
    <property type="match status" value="1"/>
</dbReference>
<feature type="chain" id="PRO_5008132183" description="Peptidase S1 domain-containing protein" evidence="3">
    <location>
        <begin position="20"/>
        <end position="285"/>
    </location>
</feature>
<organism evidence="5 6">
    <name type="scientific">Anopheles farauti</name>
    <dbReference type="NCBI Taxonomy" id="69004"/>
    <lineage>
        <taxon>Eukaryota</taxon>
        <taxon>Metazoa</taxon>
        <taxon>Ecdysozoa</taxon>
        <taxon>Arthropoda</taxon>
        <taxon>Hexapoda</taxon>
        <taxon>Insecta</taxon>
        <taxon>Pterygota</taxon>
        <taxon>Neoptera</taxon>
        <taxon>Endopterygota</taxon>
        <taxon>Diptera</taxon>
        <taxon>Nematocera</taxon>
        <taxon>Culicoidea</taxon>
        <taxon>Culicidae</taxon>
        <taxon>Anophelinae</taxon>
        <taxon>Anopheles</taxon>
    </lineage>
</organism>
<sequence>MQKFVVALALVALLSRAQGASMTVEASDWSPRVTGGAQALLGQYPSAVIIETPYIPQNCMGTIVNRQHVLTAAYCVMNPTTFVMINPFWLRVIAGDVNIVPVSVRREVRNVIRSYVHPNYNRLTDGNNLAVLRVDVPYPEFHNTIEPALLNQRILADNTQCLFAGWGATQDQATAVVRPNQFVITQPILGTAACNAANVHNNRVQQTMICAGALAASQAAVCRGNVGGGLYCNGRLTGVLAFGTGCGVANRPGVYMDVRQYVQWIETQFTRTDNPPPGWTPPQPL</sequence>
<dbReference type="AlphaFoldDB" id="A0A182Q359"/>
<evidence type="ECO:0000313" key="5">
    <source>
        <dbReference type="EnsemblMetazoa" id="AFAF002160-PA"/>
    </source>
</evidence>
<evidence type="ECO:0000259" key="4">
    <source>
        <dbReference type="PROSITE" id="PS50240"/>
    </source>
</evidence>
<reference evidence="6" key="1">
    <citation type="submission" date="2014-01" db="EMBL/GenBank/DDBJ databases">
        <title>The Genome Sequence of Anopheles farauti FAR1 (V2).</title>
        <authorList>
            <consortium name="The Broad Institute Genomics Platform"/>
            <person name="Neafsey D.E."/>
            <person name="Besansky N."/>
            <person name="Howell P."/>
            <person name="Walton C."/>
            <person name="Young S.K."/>
            <person name="Zeng Q."/>
            <person name="Gargeya S."/>
            <person name="Fitzgerald M."/>
            <person name="Haas B."/>
            <person name="Abouelleil A."/>
            <person name="Allen A.W."/>
            <person name="Alvarado L."/>
            <person name="Arachchi H.M."/>
            <person name="Berlin A.M."/>
            <person name="Chapman S.B."/>
            <person name="Gainer-Dewar J."/>
            <person name="Goldberg J."/>
            <person name="Griggs A."/>
            <person name="Gujja S."/>
            <person name="Hansen M."/>
            <person name="Howarth C."/>
            <person name="Imamovic A."/>
            <person name="Ireland A."/>
            <person name="Larimer J."/>
            <person name="McCowan C."/>
            <person name="Murphy C."/>
            <person name="Pearson M."/>
            <person name="Poon T.W."/>
            <person name="Priest M."/>
            <person name="Roberts A."/>
            <person name="Saif S."/>
            <person name="Shea T."/>
            <person name="Sisk P."/>
            <person name="Sykes S."/>
            <person name="Wortman J."/>
            <person name="Nusbaum C."/>
            <person name="Birren B."/>
        </authorList>
    </citation>
    <scope>NUCLEOTIDE SEQUENCE [LARGE SCALE GENOMIC DNA]</scope>
    <source>
        <strain evidence="6">FAR1</strain>
    </source>
</reference>
<dbReference type="SUPFAM" id="SSF50494">
    <property type="entry name" value="Trypsin-like serine proteases"/>
    <property type="match status" value="1"/>
</dbReference>
<evidence type="ECO:0000313" key="6">
    <source>
        <dbReference type="Proteomes" id="UP000075886"/>
    </source>
</evidence>
<dbReference type="PANTHER" id="PTHR24252">
    <property type="entry name" value="ACROSIN-RELATED"/>
    <property type="match status" value="1"/>
</dbReference>
<dbReference type="STRING" id="69004.A0A182Q359"/>
<feature type="domain" description="Peptidase S1" evidence="4">
    <location>
        <begin position="33"/>
        <end position="270"/>
    </location>
</feature>
<dbReference type="PROSITE" id="PS50240">
    <property type="entry name" value="TRYPSIN_DOM"/>
    <property type="match status" value="1"/>
</dbReference>
<dbReference type="EMBL" id="AXCN02000461">
    <property type="status" value="NOT_ANNOTATED_CDS"/>
    <property type="molecule type" value="Genomic_DNA"/>
</dbReference>
<proteinExistence type="inferred from homology"/>
<keyword evidence="6" id="KW-1185">Reference proteome</keyword>
<comment type="similarity">
    <text evidence="2">Belongs to the peptidase S1 family. CLIP subfamily.</text>
</comment>
<evidence type="ECO:0000256" key="2">
    <source>
        <dbReference type="ARBA" id="ARBA00024195"/>
    </source>
</evidence>
<evidence type="ECO:0000256" key="3">
    <source>
        <dbReference type="SAM" id="SignalP"/>
    </source>
</evidence>
<dbReference type="InterPro" id="IPR009003">
    <property type="entry name" value="Peptidase_S1_PA"/>
</dbReference>
<dbReference type="Proteomes" id="UP000075886">
    <property type="component" value="Unassembled WGS sequence"/>
</dbReference>
<keyword evidence="3" id="KW-0732">Signal</keyword>
<dbReference type="InterPro" id="IPR043504">
    <property type="entry name" value="Peptidase_S1_PA_chymotrypsin"/>
</dbReference>
<dbReference type="GO" id="GO:0004252">
    <property type="term" value="F:serine-type endopeptidase activity"/>
    <property type="evidence" value="ECO:0007669"/>
    <property type="project" value="InterPro"/>
</dbReference>
<feature type="signal peptide" evidence="3">
    <location>
        <begin position="1"/>
        <end position="19"/>
    </location>
</feature>
<dbReference type="Gene3D" id="2.40.10.10">
    <property type="entry name" value="Trypsin-like serine proteases"/>
    <property type="match status" value="1"/>
</dbReference>
<dbReference type="EnsemblMetazoa" id="AFAF002160-RA">
    <property type="protein sequence ID" value="AFAF002160-PA"/>
    <property type="gene ID" value="AFAF002160"/>
</dbReference>
<dbReference type="InterPro" id="IPR001254">
    <property type="entry name" value="Trypsin_dom"/>
</dbReference>